<organism evidence="2 3">
    <name type="scientific">Acorus calamus</name>
    <name type="common">Sweet flag</name>
    <dbReference type="NCBI Taxonomy" id="4465"/>
    <lineage>
        <taxon>Eukaryota</taxon>
        <taxon>Viridiplantae</taxon>
        <taxon>Streptophyta</taxon>
        <taxon>Embryophyta</taxon>
        <taxon>Tracheophyta</taxon>
        <taxon>Spermatophyta</taxon>
        <taxon>Magnoliopsida</taxon>
        <taxon>Liliopsida</taxon>
        <taxon>Acoraceae</taxon>
        <taxon>Acorus</taxon>
    </lineage>
</organism>
<name>A0AAV9EZG1_ACOCL</name>
<dbReference type="EMBL" id="JAUJYO010000004">
    <property type="protein sequence ID" value="KAK1319130.1"/>
    <property type="molecule type" value="Genomic_DNA"/>
</dbReference>
<proteinExistence type="predicted"/>
<evidence type="ECO:0000313" key="2">
    <source>
        <dbReference type="EMBL" id="KAK1319130.1"/>
    </source>
</evidence>
<feature type="region of interest" description="Disordered" evidence="1">
    <location>
        <begin position="1"/>
        <end position="52"/>
    </location>
</feature>
<evidence type="ECO:0000313" key="3">
    <source>
        <dbReference type="Proteomes" id="UP001180020"/>
    </source>
</evidence>
<reference evidence="2" key="1">
    <citation type="journal article" date="2023" name="Nat. Commun.">
        <title>Diploid and tetraploid genomes of Acorus and the evolution of monocots.</title>
        <authorList>
            <person name="Ma L."/>
            <person name="Liu K.W."/>
            <person name="Li Z."/>
            <person name="Hsiao Y.Y."/>
            <person name="Qi Y."/>
            <person name="Fu T."/>
            <person name="Tang G.D."/>
            <person name="Zhang D."/>
            <person name="Sun W.H."/>
            <person name="Liu D.K."/>
            <person name="Li Y."/>
            <person name="Chen G.Z."/>
            <person name="Liu X.D."/>
            <person name="Liao X.Y."/>
            <person name="Jiang Y.T."/>
            <person name="Yu X."/>
            <person name="Hao Y."/>
            <person name="Huang J."/>
            <person name="Zhao X.W."/>
            <person name="Ke S."/>
            <person name="Chen Y.Y."/>
            <person name="Wu W.L."/>
            <person name="Hsu J.L."/>
            <person name="Lin Y.F."/>
            <person name="Huang M.D."/>
            <person name="Li C.Y."/>
            <person name="Huang L."/>
            <person name="Wang Z.W."/>
            <person name="Zhao X."/>
            <person name="Zhong W.Y."/>
            <person name="Peng D.H."/>
            <person name="Ahmad S."/>
            <person name="Lan S."/>
            <person name="Zhang J.S."/>
            <person name="Tsai W.C."/>
            <person name="Van de Peer Y."/>
            <person name="Liu Z.J."/>
        </authorList>
    </citation>
    <scope>NUCLEOTIDE SEQUENCE</scope>
    <source>
        <strain evidence="2">CP</strain>
    </source>
</reference>
<keyword evidence="3" id="KW-1185">Reference proteome</keyword>
<reference evidence="2" key="2">
    <citation type="submission" date="2023-06" db="EMBL/GenBank/DDBJ databases">
        <authorList>
            <person name="Ma L."/>
            <person name="Liu K.-W."/>
            <person name="Li Z."/>
            <person name="Hsiao Y.-Y."/>
            <person name="Qi Y."/>
            <person name="Fu T."/>
            <person name="Tang G."/>
            <person name="Zhang D."/>
            <person name="Sun W.-H."/>
            <person name="Liu D.-K."/>
            <person name="Li Y."/>
            <person name="Chen G.-Z."/>
            <person name="Liu X.-D."/>
            <person name="Liao X.-Y."/>
            <person name="Jiang Y.-T."/>
            <person name="Yu X."/>
            <person name="Hao Y."/>
            <person name="Huang J."/>
            <person name="Zhao X.-W."/>
            <person name="Ke S."/>
            <person name="Chen Y.-Y."/>
            <person name="Wu W.-L."/>
            <person name="Hsu J.-L."/>
            <person name="Lin Y.-F."/>
            <person name="Huang M.-D."/>
            <person name="Li C.-Y."/>
            <person name="Huang L."/>
            <person name="Wang Z.-W."/>
            <person name="Zhao X."/>
            <person name="Zhong W.-Y."/>
            <person name="Peng D.-H."/>
            <person name="Ahmad S."/>
            <person name="Lan S."/>
            <person name="Zhang J.-S."/>
            <person name="Tsai W.-C."/>
            <person name="Van De Peer Y."/>
            <person name="Liu Z.-J."/>
        </authorList>
    </citation>
    <scope>NUCLEOTIDE SEQUENCE</scope>
    <source>
        <strain evidence="2">CP</strain>
        <tissue evidence="2">Leaves</tissue>
    </source>
</reference>
<protein>
    <submittedName>
        <fullName evidence="2">Uncharacterized protein</fullName>
    </submittedName>
</protein>
<sequence length="80" mass="8802">MLRVGSRRAFASSSEAMKLEVPSLPPDSSCSPNQTIDSFKQMESPKTDCSKQMEVDSSYPSILRYCTVHADNARSSPISE</sequence>
<feature type="compositionally biased region" description="Polar residues" evidence="1">
    <location>
        <begin position="26"/>
        <end position="38"/>
    </location>
</feature>
<accession>A0AAV9EZG1</accession>
<feature type="compositionally biased region" description="Basic and acidic residues" evidence="1">
    <location>
        <begin position="43"/>
        <end position="52"/>
    </location>
</feature>
<dbReference type="AlphaFoldDB" id="A0AAV9EZG1"/>
<evidence type="ECO:0000256" key="1">
    <source>
        <dbReference type="SAM" id="MobiDB-lite"/>
    </source>
</evidence>
<dbReference type="Proteomes" id="UP001180020">
    <property type="component" value="Unassembled WGS sequence"/>
</dbReference>
<gene>
    <name evidence="2" type="ORF">QJS10_CPB04g01719</name>
</gene>
<comment type="caution">
    <text evidence="2">The sequence shown here is derived from an EMBL/GenBank/DDBJ whole genome shotgun (WGS) entry which is preliminary data.</text>
</comment>